<feature type="chain" id="PRO_5047420882" evidence="1">
    <location>
        <begin position="24"/>
        <end position="127"/>
    </location>
</feature>
<feature type="signal peptide" evidence="1">
    <location>
        <begin position="1"/>
        <end position="23"/>
    </location>
</feature>
<organism evidence="2 3">
    <name type="scientific">Nonomuraea purpurea</name>
    <dbReference type="NCBI Taxonomy" id="1849276"/>
    <lineage>
        <taxon>Bacteria</taxon>
        <taxon>Bacillati</taxon>
        <taxon>Actinomycetota</taxon>
        <taxon>Actinomycetes</taxon>
        <taxon>Streptosporangiales</taxon>
        <taxon>Streptosporangiaceae</taxon>
        <taxon>Nonomuraea</taxon>
    </lineage>
</organism>
<dbReference type="EMBL" id="JBHSBI010000030">
    <property type="protein sequence ID" value="MFC4013837.1"/>
    <property type="molecule type" value="Genomic_DNA"/>
</dbReference>
<keyword evidence="3" id="KW-1185">Reference proteome</keyword>
<evidence type="ECO:0000313" key="3">
    <source>
        <dbReference type="Proteomes" id="UP001595851"/>
    </source>
</evidence>
<name>A0ABV8GM95_9ACTN</name>
<keyword evidence="1" id="KW-0732">Signal</keyword>
<proteinExistence type="predicted"/>
<evidence type="ECO:0000256" key="1">
    <source>
        <dbReference type="SAM" id="SignalP"/>
    </source>
</evidence>
<dbReference type="RefSeq" id="WP_379533691.1">
    <property type="nucleotide sequence ID" value="NZ_JBHSBI010000030.1"/>
</dbReference>
<reference evidence="3" key="1">
    <citation type="journal article" date="2019" name="Int. J. Syst. Evol. Microbiol.">
        <title>The Global Catalogue of Microorganisms (GCM) 10K type strain sequencing project: providing services to taxonomists for standard genome sequencing and annotation.</title>
        <authorList>
            <consortium name="The Broad Institute Genomics Platform"/>
            <consortium name="The Broad Institute Genome Sequencing Center for Infectious Disease"/>
            <person name="Wu L."/>
            <person name="Ma J."/>
        </authorList>
    </citation>
    <scope>NUCLEOTIDE SEQUENCE [LARGE SCALE GENOMIC DNA]</scope>
    <source>
        <strain evidence="3">TBRC 1276</strain>
    </source>
</reference>
<gene>
    <name evidence="2" type="ORF">ACFOY2_41885</name>
</gene>
<dbReference type="Proteomes" id="UP001595851">
    <property type="component" value="Unassembled WGS sequence"/>
</dbReference>
<accession>A0ABV8GM95</accession>
<protein>
    <submittedName>
        <fullName evidence="2">Uncharacterized protein</fullName>
    </submittedName>
</protein>
<evidence type="ECO:0000313" key="2">
    <source>
        <dbReference type="EMBL" id="MFC4013837.1"/>
    </source>
</evidence>
<sequence length="127" mass="13357">MKTMMRIAAGALAAATVMSPAVALADAPYAQAAALVRPDGSRGPSKNVLRTFRTSTGNYCVVLSDGVNLDGPVAIQATLAGHYPFPRTLSVEVGTQQCEHDHFQTIAVHSQNAVGEPRDVAFYLTVS</sequence>
<comment type="caution">
    <text evidence="2">The sequence shown here is derived from an EMBL/GenBank/DDBJ whole genome shotgun (WGS) entry which is preliminary data.</text>
</comment>